<name>L9X629_9EURY</name>
<comment type="caution">
    <text evidence="3">The sequence shown here is derived from an EMBL/GenBank/DDBJ whole genome shotgun (WGS) entry which is preliminary data.</text>
</comment>
<gene>
    <name evidence="3" type="ORF">C491_13742</name>
</gene>
<protein>
    <submittedName>
        <fullName evidence="3">Capsule synthesis protein CapA</fullName>
    </submittedName>
</protein>
<sequence length="230" mass="25625">MHMAFETVEDESKIGVRFEPLENDRRAYLESVAESAANANRTIASLHAHQAPDGDRNTAKTPTFLQALAYDCIDAGADVFVVTGPHVLRGMEIYKDRPIFYSLGNLFYQTETIDQLPKESFDYYGIDDPTDTTELFRSRYFDSSGSPAGSLARDEYWETIVPVCRFENGGLHSIQLYPCVLGQNRELPQRGTPRVATGETATAILDHFEKLSKSHDIEFTSDGEVGSVVS</sequence>
<dbReference type="PATRIC" id="fig|1227497.3.peg.2809"/>
<feature type="domain" description="Capsule synthesis protein CapA" evidence="2">
    <location>
        <begin position="23"/>
        <end position="106"/>
    </location>
</feature>
<dbReference type="PANTHER" id="PTHR33393:SF13">
    <property type="entry name" value="PGA BIOSYNTHESIS PROTEIN CAPA"/>
    <property type="match status" value="1"/>
</dbReference>
<proteinExistence type="inferred from homology"/>
<dbReference type="InterPro" id="IPR019079">
    <property type="entry name" value="Capsule_synth_CapA"/>
</dbReference>
<evidence type="ECO:0000313" key="4">
    <source>
        <dbReference type="Proteomes" id="UP000011688"/>
    </source>
</evidence>
<keyword evidence="4" id="KW-1185">Reference proteome</keyword>
<dbReference type="InterPro" id="IPR052169">
    <property type="entry name" value="CW_Biosynth-Accessory"/>
</dbReference>
<dbReference type="AlphaFoldDB" id="L9X629"/>
<dbReference type="PANTHER" id="PTHR33393">
    <property type="entry name" value="POLYGLUTAMINE SYNTHESIS ACCESSORY PROTEIN RV0574C-RELATED"/>
    <property type="match status" value="1"/>
</dbReference>
<reference evidence="3 4" key="1">
    <citation type="journal article" date="2014" name="PLoS Genet.">
        <title>Phylogenetically driven sequencing of extremely halophilic archaea reveals strategies for static and dynamic osmo-response.</title>
        <authorList>
            <person name="Becker E.A."/>
            <person name="Seitzer P.M."/>
            <person name="Tritt A."/>
            <person name="Larsen D."/>
            <person name="Krusor M."/>
            <person name="Yao A.I."/>
            <person name="Wu D."/>
            <person name="Madern D."/>
            <person name="Eisen J.A."/>
            <person name="Darling A.E."/>
            <person name="Facciotti M.T."/>
        </authorList>
    </citation>
    <scope>NUCLEOTIDE SEQUENCE [LARGE SCALE GENOMIC DNA]</scope>
    <source>
        <strain evidence="3 4">DSM 10524</strain>
    </source>
</reference>
<dbReference type="Proteomes" id="UP000011688">
    <property type="component" value="Unassembled WGS sequence"/>
</dbReference>
<dbReference type="InterPro" id="IPR029052">
    <property type="entry name" value="Metallo-depent_PP-like"/>
</dbReference>
<comment type="similarity">
    <text evidence="1">Belongs to the CapA family.</text>
</comment>
<evidence type="ECO:0000256" key="1">
    <source>
        <dbReference type="ARBA" id="ARBA00005662"/>
    </source>
</evidence>
<dbReference type="SUPFAM" id="SSF56300">
    <property type="entry name" value="Metallo-dependent phosphatases"/>
    <property type="match status" value="1"/>
</dbReference>
<organism evidence="3 4">
    <name type="scientific">Natronococcus amylolyticus DSM 10524</name>
    <dbReference type="NCBI Taxonomy" id="1227497"/>
    <lineage>
        <taxon>Archaea</taxon>
        <taxon>Methanobacteriati</taxon>
        <taxon>Methanobacteriota</taxon>
        <taxon>Stenosarchaea group</taxon>
        <taxon>Halobacteria</taxon>
        <taxon>Halobacteriales</taxon>
        <taxon>Natrialbaceae</taxon>
        <taxon>Natronococcus</taxon>
    </lineage>
</organism>
<accession>L9X629</accession>
<evidence type="ECO:0000259" key="2">
    <source>
        <dbReference type="Pfam" id="PF09587"/>
    </source>
</evidence>
<dbReference type="eggNOG" id="arCOG07503">
    <property type="taxonomic scope" value="Archaea"/>
</dbReference>
<dbReference type="EMBL" id="AOIB01000028">
    <property type="protein sequence ID" value="ELY56018.1"/>
    <property type="molecule type" value="Genomic_DNA"/>
</dbReference>
<evidence type="ECO:0000313" key="3">
    <source>
        <dbReference type="EMBL" id="ELY56018.1"/>
    </source>
</evidence>
<dbReference type="Pfam" id="PF09587">
    <property type="entry name" value="PGA_cap"/>
    <property type="match status" value="1"/>
</dbReference>